<keyword evidence="1" id="KW-0547">Nucleotide-binding</keyword>
<name>A0AAD8J207_9APIA</name>
<evidence type="ECO:0000313" key="8">
    <source>
        <dbReference type="Proteomes" id="UP001237642"/>
    </source>
</evidence>
<keyword evidence="2" id="KW-0378">Hydrolase</keyword>
<dbReference type="Proteomes" id="UP001237642">
    <property type="component" value="Unassembled WGS sequence"/>
</dbReference>
<dbReference type="InterPro" id="IPR035892">
    <property type="entry name" value="C2_domain_sf"/>
</dbReference>
<dbReference type="InterPro" id="IPR027417">
    <property type="entry name" value="P-loop_NTPase"/>
</dbReference>
<accession>A0AAD8J207</accession>
<organism evidence="7 8">
    <name type="scientific">Heracleum sosnowskyi</name>
    <dbReference type="NCBI Taxonomy" id="360622"/>
    <lineage>
        <taxon>Eukaryota</taxon>
        <taxon>Viridiplantae</taxon>
        <taxon>Streptophyta</taxon>
        <taxon>Embryophyta</taxon>
        <taxon>Tracheophyta</taxon>
        <taxon>Spermatophyta</taxon>
        <taxon>Magnoliopsida</taxon>
        <taxon>eudicotyledons</taxon>
        <taxon>Gunneridae</taxon>
        <taxon>Pentapetalae</taxon>
        <taxon>asterids</taxon>
        <taxon>campanulids</taxon>
        <taxon>Apiales</taxon>
        <taxon>Apiaceae</taxon>
        <taxon>Apioideae</taxon>
        <taxon>apioid superclade</taxon>
        <taxon>Tordylieae</taxon>
        <taxon>Tordyliinae</taxon>
        <taxon>Heracleum</taxon>
    </lineage>
</organism>
<evidence type="ECO:0000259" key="6">
    <source>
        <dbReference type="PROSITE" id="PS51194"/>
    </source>
</evidence>
<keyword evidence="4" id="KW-0067">ATP-binding</keyword>
<dbReference type="EMBL" id="JAUIZM010000003">
    <property type="protein sequence ID" value="KAK1394467.1"/>
    <property type="molecule type" value="Genomic_DNA"/>
</dbReference>
<dbReference type="InterPro" id="IPR050474">
    <property type="entry name" value="Hel308_SKI2-like"/>
</dbReference>
<dbReference type="InterPro" id="IPR001650">
    <property type="entry name" value="Helicase_C-like"/>
</dbReference>
<dbReference type="PROSITE" id="PS51194">
    <property type="entry name" value="HELICASE_CTER"/>
    <property type="match status" value="1"/>
</dbReference>
<dbReference type="PANTHER" id="PTHR47961">
    <property type="entry name" value="DNA POLYMERASE THETA, PUTATIVE (AFU_ORTHOLOGUE AFUA_1G05260)-RELATED"/>
    <property type="match status" value="1"/>
</dbReference>
<reference evidence="7" key="2">
    <citation type="submission" date="2023-05" db="EMBL/GenBank/DDBJ databases">
        <authorList>
            <person name="Schelkunov M.I."/>
        </authorList>
    </citation>
    <scope>NUCLEOTIDE SEQUENCE</scope>
    <source>
        <strain evidence="7">Hsosn_3</strain>
        <tissue evidence="7">Leaf</tissue>
    </source>
</reference>
<dbReference type="GO" id="GO:0004386">
    <property type="term" value="F:helicase activity"/>
    <property type="evidence" value="ECO:0007669"/>
    <property type="project" value="UniProtKB-KW"/>
</dbReference>
<keyword evidence="8" id="KW-1185">Reference proteome</keyword>
<dbReference type="Pfam" id="PF02889">
    <property type="entry name" value="Sec63"/>
    <property type="match status" value="1"/>
</dbReference>
<dbReference type="PANTHER" id="PTHR47961:SF13">
    <property type="entry name" value="ACTIVATING SIGNAL COINTEGRATOR 1 COMPLEX SUBUNIT 3"/>
    <property type="match status" value="1"/>
</dbReference>
<dbReference type="Gene3D" id="3.40.50.300">
    <property type="entry name" value="P-loop containing nucleotide triphosphate hydrolases"/>
    <property type="match status" value="4"/>
</dbReference>
<evidence type="ECO:0000256" key="3">
    <source>
        <dbReference type="ARBA" id="ARBA00022806"/>
    </source>
</evidence>
<reference evidence="7" key="1">
    <citation type="submission" date="2023-02" db="EMBL/GenBank/DDBJ databases">
        <title>Genome of toxic invasive species Heracleum sosnowskyi carries increased number of genes despite the absence of recent whole-genome duplications.</title>
        <authorList>
            <person name="Schelkunov M."/>
            <person name="Shtratnikova V."/>
            <person name="Makarenko M."/>
            <person name="Klepikova A."/>
            <person name="Omelchenko D."/>
            <person name="Novikova G."/>
            <person name="Obukhova E."/>
            <person name="Bogdanov V."/>
            <person name="Penin A."/>
            <person name="Logacheva M."/>
        </authorList>
    </citation>
    <scope>NUCLEOTIDE SEQUENCE</scope>
    <source>
        <strain evidence="7">Hsosn_3</strain>
        <tissue evidence="7">Leaf</tissue>
    </source>
</reference>
<dbReference type="InterPro" id="IPR004179">
    <property type="entry name" value="Sec63-dom"/>
</dbReference>
<proteinExistence type="predicted"/>
<feature type="compositionally biased region" description="Basic residues" evidence="5">
    <location>
        <begin position="57"/>
        <end position="66"/>
    </location>
</feature>
<feature type="region of interest" description="Disordered" evidence="5">
    <location>
        <begin position="57"/>
        <end position="77"/>
    </location>
</feature>
<dbReference type="SUPFAM" id="SSF52540">
    <property type="entry name" value="P-loop containing nucleoside triphosphate hydrolases"/>
    <property type="match status" value="1"/>
</dbReference>
<feature type="compositionally biased region" description="Basic and acidic residues" evidence="5">
    <location>
        <begin position="67"/>
        <end position="76"/>
    </location>
</feature>
<comment type="caution">
    <text evidence="7">The sequence shown here is derived from an EMBL/GenBank/DDBJ whole genome shotgun (WGS) entry which is preliminary data.</text>
</comment>
<dbReference type="CDD" id="cd18795">
    <property type="entry name" value="SF2_C_Ski2"/>
    <property type="match status" value="1"/>
</dbReference>
<sequence>MAICRVLDSEKPGDEIAGDLLDLVGDSAFETVQDLLSVQSDACMVLRLRSERKIDKLRHKEGKKQRHGTDREDSELSSKSFSSLIQASEKKRIFDDLIGTGGESTATALPQGTVESTQSMIRIVGLSTTLPNYLEVAQFLRLNPEAGHFFFDSSYCPVPLAQHYIGISDPNIRARIELQNEICYNKKDVLKSRNRELVQLFDNGVGIHHAGMLCSDRGLTDKLFSEGLLKVLVCTATLAWGVNLLAHTVVIKGTQSYDPKAGGCRDLGLLDVMEIFGRAGRPQFDKSGEGIIIISHDERAYYLRLLTSQLLTESELFKGQFKCRGGIGYSDKCQGSLCLGWLYLSLAYDIGWDEIAIFPLVQFSATVSPITRIVLKVDLLITPDFAWKDRFHGSSERRWILVEAEPFVHYIFPQPSTSRGFSCPLSHGKQCSFRSPNWKWKDNICGAAMLHLFNTQLDMKLYISRGSIDSFSLMSLMPSASLGRYMRALVGSSYNLFLLFNLDRGKHCTFFNSTWMGSSSQLRRDELAMAICRVLDSEKPGDEIAGDLLDLVGDSAFETVQDLLSEGLVDAVHHGMFVLKSDRKVPGSESRMHGTQLLQFCRLRSERKIDKLRHKEGKKQRHGTDREDSELSSKSFSSLIQASEKKRIFDDLIGTGGESTATALPQGTVESTQSMIRIVGLSTTLPNYLEVAQFLRLNPEAGHFFFDSSYCPVPLAQHYIGISDPNIRARIELQNEICYNKVVDLLKNGYQAMVFVHSRKDT</sequence>
<evidence type="ECO:0000313" key="7">
    <source>
        <dbReference type="EMBL" id="KAK1394467.1"/>
    </source>
</evidence>
<evidence type="ECO:0000256" key="1">
    <source>
        <dbReference type="ARBA" id="ARBA00022741"/>
    </source>
</evidence>
<feature type="compositionally biased region" description="Basic and acidic residues" evidence="5">
    <location>
        <begin position="622"/>
        <end position="631"/>
    </location>
</feature>
<evidence type="ECO:0000256" key="5">
    <source>
        <dbReference type="SAM" id="MobiDB-lite"/>
    </source>
</evidence>
<keyword evidence="3" id="KW-0347">Helicase</keyword>
<evidence type="ECO:0000256" key="4">
    <source>
        <dbReference type="ARBA" id="ARBA00022840"/>
    </source>
</evidence>
<gene>
    <name evidence="7" type="ORF">POM88_013523</name>
</gene>
<dbReference type="GO" id="GO:0005524">
    <property type="term" value="F:ATP binding"/>
    <property type="evidence" value="ECO:0007669"/>
    <property type="project" value="UniProtKB-KW"/>
</dbReference>
<feature type="domain" description="Helicase C-terminal" evidence="6">
    <location>
        <begin position="159"/>
        <end position="325"/>
    </location>
</feature>
<feature type="region of interest" description="Disordered" evidence="5">
    <location>
        <begin position="611"/>
        <end position="632"/>
    </location>
</feature>
<feature type="compositionally biased region" description="Basic residues" evidence="5">
    <location>
        <begin position="611"/>
        <end position="621"/>
    </location>
</feature>
<dbReference type="GO" id="GO:0016787">
    <property type="term" value="F:hydrolase activity"/>
    <property type="evidence" value="ECO:0007669"/>
    <property type="project" value="UniProtKB-KW"/>
</dbReference>
<dbReference type="Gene3D" id="2.60.40.150">
    <property type="entry name" value="C2 domain"/>
    <property type="match status" value="1"/>
</dbReference>
<protein>
    <recommendedName>
        <fullName evidence="6">Helicase C-terminal domain-containing protein</fullName>
    </recommendedName>
</protein>
<evidence type="ECO:0000256" key="2">
    <source>
        <dbReference type="ARBA" id="ARBA00022801"/>
    </source>
</evidence>
<dbReference type="SMART" id="SM00490">
    <property type="entry name" value="HELICc"/>
    <property type="match status" value="1"/>
</dbReference>
<dbReference type="AlphaFoldDB" id="A0AAD8J207"/>